<evidence type="ECO:0000259" key="1">
    <source>
        <dbReference type="Pfam" id="PF13924"/>
    </source>
</evidence>
<name>A0A6U1XEK2_TRICV</name>
<dbReference type="InterPro" id="IPR024311">
    <property type="entry name" value="Lipocalin-like"/>
</dbReference>
<dbReference type="EMBL" id="HBGO01026194">
    <property type="protein sequence ID" value="CAD9349499.1"/>
    <property type="molecule type" value="Transcribed_RNA"/>
</dbReference>
<gene>
    <name evidence="2" type="ORF">OSIN01602_LOCUS15024</name>
    <name evidence="3" type="ORF">OSIN01602_LOCUS15025</name>
</gene>
<accession>A0A6U1XEK2</accession>
<protein>
    <recommendedName>
        <fullName evidence="1">Lipocalin-like domain-containing protein</fullName>
    </recommendedName>
</protein>
<evidence type="ECO:0000313" key="2">
    <source>
        <dbReference type="EMBL" id="CAD9349499.1"/>
    </source>
</evidence>
<dbReference type="EMBL" id="HBGO01026195">
    <property type="protein sequence ID" value="CAD9349504.1"/>
    <property type="molecule type" value="Transcribed_RNA"/>
</dbReference>
<proteinExistence type="predicted"/>
<organism evidence="2">
    <name type="scientific">Trieres chinensis</name>
    <name type="common">Marine centric diatom</name>
    <name type="synonym">Odontella sinensis</name>
    <dbReference type="NCBI Taxonomy" id="1514140"/>
    <lineage>
        <taxon>Eukaryota</taxon>
        <taxon>Sar</taxon>
        <taxon>Stramenopiles</taxon>
        <taxon>Ochrophyta</taxon>
        <taxon>Bacillariophyta</taxon>
        <taxon>Mediophyceae</taxon>
        <taxon>Biddulphiophycidae</taxon>
        <taxon>Eupodiscales</taxon>
        <taxon>Parodontellaceae</taxon>
        <taxon>Trieres</taxon>
    </lineage>
</organism>
<dbReference type="AlphaFoldDB" id="A0A6U1XEK2"/>
<reference evidence="2" key="1">
    <citation type="submission" date="2021-01" db="EMBL/GenBank/DDBJ databases">
        <authorList>
            <person name="Corre E."/>
            <person name="Pelletier E."/>
            <person name="Niang G."/>
            <person name="Scheremetjew M."/>
            <person name="Finn R."/>
            <person name="Kale V."/>
            <person name="Holt S."/>
            <person name="Cochrane G."/>
            <person name="Meng A."/>
            <person name="Brown T."/>
            <person name="Cohen L."/>
        </authorList>
    </citation>
    <scope>NUCLEOTIDE SEQUENCE</scope>
    <source>
        <strain evidence="2">Grunow 1884</strain>
    </source>
</reference>
<sequence length="148" mass="16739">MSKLVGTWELVTWEQWEYTAEGSSRKHPFGQDASGQMIYTPEGTVMTILQKKKRSNFEKPCLGLGSPEEKCSAIDGYVSYSGTYQTHGKIIVHKITSSLLPNWIGTDLVREISWCSDNSMVLSTRPVQTCSGKLKVELLHWKKFDPDH</sequence>
<evidence type="ECO:0000313" key="3">
    <source>
        <dbReference type="EMBL" id="CAD9349504.1"/>
    </source>
</evidence>
<feature type="domain" description="Lipocalin-like" evidence="1">
    <location>
        <begin position="5"/>
        <end position="143"/>
    </location>
</feature>
<dbReference type="Pfam" id="PF13924">
    <property type="entry name" value="Lipocalin_5"/>
    <property type="match status" value="1"/>
</dbReference>